<dbReference type="PROSITE" id="PS00092">
    <property type="entry name" value="N6_MTASE"/>
    <property type="match status" value="1"/>
</dbReference>
<feature type="domain" description="Type II methyltransferase M.TaqI-like" evidence="8">
    <location>
        <begin position="502"/>
        <end position="792"/>
    </location>
</feature>
<reference evidence="11" key="1">
    <citation type="submission" date="2016-04" db="EMBL/GenBank/DDBJ databases">
        <title>Complete Genome Sequences of Twelve Strains of a Stable Defined Moderately Diverse Mouse Microbiota 2 (sDMDMm2).</title>
        <authorList>
            <person name="Uchimura Y."/>
            <person name="Wyss M."/>
            <person name="Brugiroux S."/>
            <person name="Limenitakis J.P."/>
            <person name="Stecher B."/>
            <person name="McCoy K.D."/>
            <person name="Macpherson A.J."/>
        </authorList>
    </citation>
    <scope>NUCLEOTIDE SEQUENCE [LARGE SCALE GENOMIC DNA]</scope>
    <source>
        <strain evidence="11">YL27</strain>
    </source>
</reference>
<keyword evidence="4" id="KW-0949">S-adenosyl-L-methionine</keyword>
<dbReference type="Gene3D" id="3.40.50.150">
    <property type="entry name" value="Vaccinia Virus protein VP39"/>
    <property type="match status" value="2"/>
</dbReference>
<dbReference type="Proteomes" id="UP000186351">
    <property type="component" value="Chromosome"/>
</dbReference>
<keyword evidence="5" id="KW-0680">Restriction system</keyword>
<dbReference type="REBASE" id="204845">
    <property type="entry name" value="MinYL27ORF145P"/>
</dbReference>
<organism evidence="10 11">
    <name type="scientific">Muribaculum intestinale</name>
    <dbReference type="NCBI Taxonomy" id="1796646"/>
    <lineage>
        <taxon>Bacteria</taxon>
        <taxon>Pseudomonadati</taxon>
        <taxon>Bacteroidota</taxon>
        <taxon>Bacteroidia</taxon>
        <taxon>Bacteroidales</taxon>
        <taxon>Muribaculaceae</taxon>
        <taxon>Muribaculum</taxon>
    </lineage>
</organism>
<evidence type="ECO:0000256" key="2">
    <source>
        <dbReference type="ARBA" id="ARBA00022603"/>
    </source>
</evidence>
<dbReference type="KEGG" id="pary:A4V02_03870"/>
<dbReference type="SUPFAM" id="SSF53335">
    <property type="entry name" value="S-adenosyl-L-methionine-dependent methyltransferases"/>
    <property type="match status" value="1"/>
</dbReference>
<dbReference type="GO" id="GO:0009007">
    <property type="term" value="F:site-specific DNA-methyltransferase (adenine-specific) activity"/>
    <property type="evidence" value="ECO:0007669"/>
    <property type="project" value="UniProtKB-EC"/>
</dbReference>
<evidence type="ECO:0000256" key="7">
    <source>
        <dbReference type="ARBA" id="ARBA00047942"/>
    </source>
</evidence>
<dbReference type="AlphaFoldDB" id="A0A1B1S812"/>
<dbReference type="InterPro" id="IPR011639">
    <property type="entry name" value="MethylTrfase_TaqI-like_dom"/>
</dbReference>
<dbReference type="Pfam" id="PF12950">
    <property type="entry name" value="TaqI_C"/>
    <property type="match status" value="1"/>
</dbReference>
<feature type="domain" description="TaqI-like C-terminal specificity" evidence="9">
    <location>
        <begin position="905"/>
        <end position="1026"/>
    </location>
</feature>
<dbReference type="InterPro" id="IPR002052">
    <property type="entry name" value="DNA_methylase_N6_adenine_CS"/>
</dbReference>
<dbReference type="RefSeq" id="WP_068960301.1">
    <property type="nucleotide sequence ID" value="NZ_CAJTAP010000045.1"/>
</dbReference>
<dbReference type="Pfam" id="PF07669">
    <property type="entry name" value="Eco57I"/>
    <property type="match status" value="1"/>
</dbReference>
<evidence type="ECO:0000259" key="9">
    <source>
        <dbReference type="Pfam" id="PF12950"/>
    </source>
</evidence>
<evidence type="ECO:0000313" key="10">
    <source>
        <dbReference type="EMBL" id="ANU62938.1"/>
    </source>
</evidence>
<comment type="catalytic activity">
    <reaction evidence="7">
        <text>a 2'-deoxyadenosine in DNA + S-adenosyl-L-methionine = an N(6)-methyl-2'-deoxyadenosine in DNA + S-adenosyl-L-homocysteine + H(+)</text>
        <dbReference type="Rhea" id="RHEA:15197"/>
        <dbReference type="Rhea" id="RHEA-COMP:12418"/>
        <dbReference type="Rhea" id="RHEA-COMP:12419"/>
        <dbReference type="ChEBI" id="CHEBI:15378"/>
        <dbReference type="ChEBI" id="CHEBI:57856"/>
        <dbReference type="ChEBI" id="CHEBI:59789"/>
        <dbReference type="ChEBI" id="CHEBI:90615"/>
        <dbReference type="ChEBI" id="CHEBI:90616"/>
        <dbReference type="EC" id="2.1.1.72"/>
    </reaction>
</comment>
<dbReference type="GeneID" id="65535983"/>
<evidence type="ECO:0000259" key="8">
    <source>
        <dbReference type="Pfam" id="PF07669"/>
    </source>
</evidence>
<dbReference type="PANTHER" id="PTHR33841">
    <property type="entry name" value="DNA METHYLTRANSFERASE YEEA-RELATED"/>
    <property type="match status" value="1"/>
</dbReference>
<dbReference type="EC" id="2.1.1.72" evidence="1"/>
<dbReference type="GO" id="GO:0032259">
    <property type="term" value="P:methylation"/>
    <property type="evidence" value="ECO:0007669"/>
    <property type="project" value="UniProtKB-KW"/>
</dbReference>
<evidence type="ECO:0000313" key="11">
    <source>
        <dbReference type="Proteomes" id="UP000186351"/>
    </source>
</evidence>
<keyword evidence="11" id="KW-1185">Reference proteome</keyword>
<dbReference type="GO" id="GO:0003677">
    <property type="term" value="F:DNA binding"/>
    <property type="evidence" value="ECO:0007669"/>
    <property type="project" value="UniProtKB-KW"/>
</dbReference>
<evidence type="ECO:0000256" key="4">
    <source>
        <dbReference type="ARBA" id="ARBA00022691"/>
    </source>
</evidence>
<accession>A0A1Z2XDQ2</accession>
<dbReference type="OrthoDB" id="32195at2"/>
<dbReference type="STRING" id="1796646.A4V02_03870"/>
<evidence type="ECO:0000256" key="1">
    <source>
        <dbReference type="ARBA" id="ARBA00011900"/>
    </source>
</evidence>
<dbReference type="GO" id="GO:0009307">
    <property type="term" value="P:DNA restriction-modification system"/>
    <property type="evidence" value="ECO:0007669"/>
    <property type="project" value="UniProtKB-KW"/>
</dbReference>
<keyword evidence="6" id="KW-0238">DNA-binding</keyword>
<dbReference type="InterPro" id="IPR029063">
    <property type="entry name" value="SAM-dependent_MTases_sf"/>
</dbReference>
<dbReference type="REBASE" id="153316">
    <property type="entry name" value="Psp27ORF3870P"/>
</dbReference>
<dbReference type="InterPro" id="IPR050953">
    <property type="entry name" value="N4_N6_ade-DNA_methylase"/>
</dbReference>
<dbReference type="InterPro" id="IPR025931">
    <property type="entry name" value="TaqI_C"/>
</dbReference>
<name>A0A1B1S812_9BACT</name>
<dbReference type="PANTHER" id="PTHR33841:SF1">
    <property type="entry name" value="DNA METHYLTRANSFERASE A"/>
    <property type="match status" value="1"/>
</dbReference>
<protein>
    <recommendedName>
        <fullName evidence="1">site-specific DNA-methyltransferase (adenine-specific)</fullName>
        <ecNumber evidence="1">2.1.1.72</ecNumber>
    </recommendedName>
</protein>
<keyword evidence="2" id="KW-0489">Methyltransferase</keyword>
<proteinExistence type="predicted"/>
<evidence type="ECO:0000256" key="5">
    <source>
        <dbReference type="ARBA" id="ARBA00022747"/>
    </source>
</evidence>
<keyword evidence="3" id="KW-0808">Transferase</keyword>
<accession>A0A1B1S812</accession>
<sequence>MELKHKLEKIFNDDYPGTERFIADVIEPIFGNEIENINDDLAERDEYAEKAKKAGIKHIKYIGNLTEKNYNADNIALLDVTLDDSKNIERSRVNIQQLIRSIMDYRQHLMIVFHYEDVADRQWRFSYAYKGDSLKDSTSAKRYTYVFGKGYRGRTAAERFQTLAESPRNNEDFEKAFSVATLSNEFFGKYRDIYADFVQYITGKRYEKIKNKWEEVKKEDPNTEIFSQFKNDNKRVRDYVKKMLGRLTFLCFLQRKGWMNNDRNFLQNLYQSSPLQDDFLDAVLEPLFFGVLNTPPEKRKEIFAKNGWNTDLADEWNEIPYLNGGLFEQTREDKLTVKFPKKLFQELFKFLGEYNFTIDENDPDDAEIGIDPEMLGRVFESLLEDNKDKGAFYTPKEIVQYMCRQSIIEHLKTHTAESLHPDIEDLINQGLVNHALQNKDNARAIYKLLKEITVCDPAIGSGAFPMGILNILFTARQHLYGFLKESEPFNPLEVKKAIIRDNIYGVDIEQGAVDIARLRFWLAILLEEQQKLPLPNLDYRIVRGNSLITTFNDEYIALPEKPKGSTRLGKLKKELHLFQNDLFDLNGDKKFQREIEIKCKILDILKVQLGIDKANAQVESRIESDIFEDKKLSGKALKKAKQARAIEEVKSKSLFALNNLITSLTTPATSLADRAQIDIKFFDWKIVFSNIFSDDANASGFDIVIGNPPYIVYEGTNTSDLPILKAIREYKSAFGGKLNAYKFFVASAFNILCKPNGIVDLIFQNSFLADKQATLLRRDILSTHKVIGLDSFPERDNKKKRVFESAKMSVCILCAQKGLSSSESFTVNFWDDRHMTYGLKTRFSFNDIQSIDPVNYSIPRLALANIPLIAKMAKKNDIHLNCYQGELNVSVHKEYFTKNPAFPAILKGASIQRYYYTFNMSQGVIEYVDEPKYLSRFGTSEKSQHHTSPRIVMQGMTGANDKVRLVSALVPSGYYLAHSCNYIVPCDEIDLVALLAILNSKAMNWYFRCFSTNSNVNSYEVENLPIPRLDRRQEELLHDLVTNVTEEKQKNPTVDTSSNESLIDIIVYHLYNLIYDEVLIIDPQTPISREEYELFNIDTYGQS</sequence>
<gene>
    <name evidence="10" type="ORF">A4V02_03870</name>
</gene>
<dbReference type="PRINTS" id="PR00507">
    <property type="entry name" value="N12N6MTFRASE"/>
</dbReference>
<dbReference type="EMBL" id="CP015402">
    <property type="protein sequence ID" value="ANU62938.1"/>
    <property type="molecule type" value="Genomic_DNA"/>
</dbReference>
<evidence type="ECO:0000256" key="6">
    <source>
        <dbReference type="ARBA" id="ARBA00023125"/>
    </source>
</evidence>
<evidence type="ECO:0000256" key="3">
    <source>
        <dbReference type="ARBA" id="ARBA00022679"/>
    </source>
</evidence>